<dbReference type="PANTHER" id="PTHR46704:SF1">
    <property type="entry name" value="TELOMERE LENGTH REGULATION PROTEIN TEL2 HOMOLOG"/>
    <property type="match status" value="1"/>
</dbReference>
<organism evidence="1 2">
    <name type="scientific">Chionoecetes opilio</name>
    <name type="common">Atlantic snow crab</name>
    <name type="synonym">Cancer opilio</name>
    <dbReference type="NCBI Taxonomy" id="41210"/>
    <lineage>
        <taxon>Eukaryota</taxon>
        <taxon>Metazoa</taxon>
        <taxon>Ecdysozoa</taxon>
        <taxon>Arthropoda</taxon>
        <taxon>Crustacea</taxon>
        <taxon>Multicrustacea</taxon>
        <taxon>Malacostraca</taxon>
        <taxon>Eumalacostraca</taxon>
        <taxon>Eucarida</taxon>
        <taxon>Decapoda</taxon>
        <taxon>Pleocyemata</taxon>
        <taxon>Brachyura</taxon>
        <taxon>Eubrachyura</taxon>
        <taxon>Majoidea</taxon>
        <taxon>Majidae</taxon>
        <taxon>Chionoecetes</taxon>
    </lineage>
</organism>
<reference evidence="1" key="1">
    <citation type="submission" date="2020-07" db="EMBL/GenBank/DDBJ databases">
        <title>The High-quality genome of the commercially important snow crab, Chionoecetes opilio.</title>
        <authorList>
            <person name="Jeong J.-H."/>
            <person name="Ryu S."/>
        </authorList>
    </citation>
    <scope>NUCLEOTIDE SEQUENCE</scope>
    <source>
        <strain evidence="1">MADBK_172401_WGS</strain>
        <tissue evidence="1">Digestive gland</tissue>
    </source>
</reference>
<proteinExistence type="predicted"/>
<accession>A0A8J4YBM1</accession>
<protein>
    <submittedName>
        <fullName evidence="1">Uncharacterized protein</fullName>
    </submittedName>
</protein>
<dbReference type="AlphaFoldDB" id="A0A8J4YBM1"/>
<comment type="caution">
    <text evidence="1">The sequence shown here is derived from an EMBL/GenBank/DDBJ whole genome shotgun (WGS) entry which is preliminary data.</text>
</comment>
<dbReference type="EMBL" id="JACEEZ010013107">
    <property type="protein sequence ID" value="KAG0720296.1"/>
    <property type="molecule type" value="Genomic_DNA"/>
</dbReference>
<sequence length="203" mass="23407">MLPYFFSAGHINYARYGLYYLRSMEKLPKELASQFLKGQHVMRHKPGLWNGIWSDIFIETTFMSRLTKDVAAMREVTREQITRHKEEMKARQEADAKDRETIQKRLQMYTDPLDPKGHPEGIINIVTGMMSSEYVNVDDAVGIGIQQMRKFEAAWPDGFYSPVTNEVVTMAVCIKYTKKGSSSSFDTDLIDARNCKWNNPLAH</sequence>
<dbReference type="PANTHER" id="PTHR46704">
    <property type="entry name" value="CXC DOMAIN-CONTAINING PROTEIN-RELATED"/>
    <property type="match status" value="1"/>
</dbReference>
<name>A0A8J4YBM1_CHIOP</name>
<evidence type="ECO:0000313" key="1">
    <source>
        <dbReference type="EMBL" id="KAG0720296.1"/>
    </source>
</evidence>
<gene>
    <name evidence="1" type="ORF">GWK47_048801</name>
</gene>
<dbReference type="Proteomes" id="UP000770661">
    <property type="component" value="Unassembled WGS sequence"/>
</dbReference>
<evidence type="ECO:0000313" key="2">
    <source>
        <dbReference type="Proteomes" id="UP000770661"/>
    </source>
</evidence>
<keyword evidence="2" id="KW-1185">Reference proteome</keyword>